<comment type="caution">
    <text evidence="3">The sequence shown here is derived from an EMBL/GenBank/DDBJ whole genome shotgun (WGS) entry which is preliminary data.</text>
</comment>
<feature type="domain" description="Enoyl reductase (ER)" evidence="2">
    <location>
        <begin position="20"/>
        <end position="337"/>
    </location>
</feature>
<accession>A0A242M6I4</accession>
<dbReference type="InterPro" id="IPR020843">
    <property type="entry name" value="ER"/>
</dbReference>
<dbReference type="InterPro" id="IPR045010">
    <property type="entry name" value="MDR_fam"/>
</dbReference>
<dbReference type="CDD" id="cd05288">
    <property type="entry name" value="PGDH"/>
    <property type="match status" value="1"/>
</dbReference>
<dbReference type="PANTHER" id="PTHR43205:SF7">
    <property type="entry name" value="PROSTAGLANDIN REDUCTASE 1"/>
    <property type="match status" value="1"/>
</dbReference>
<gene>
    <name evidence="3" type="ORF">PAMC26510_35285</name>
</gene>
<dbReference type="SUPFAM" id="SSF50129">
    <property type="entry name" value="GroES-like"/>
    <property type="match status" value="2"/>
</dbReference>
<dbReference type="GO" id="GO:0016628">
    <property type="term" value="F:oxidoreductase activity, acting on the CH-CH group of donors, NAD or NADP as acceptor"/>
    <property type="evidence" value="ECO:0007669"/>
    <property type="project" value="InterPro"/>
</dbReference>
<dbReference type="Pfam" id="PF16884">
    <property type="entry name" value="ADH_N_2"/>
    <property type="match status" value="1"/>
</dbReference>
<protein>
    <submittedName>
        <fullName evidence="3">Putative oxidoreductase YncB</fullName>
    </submittedName>
</protein>
<dbReference type="Proteomes" id="UP000194546">
    <property type="component" value="Unassembled WGS sequence"/>
</dbReference>
<dbReference type="Gene3D" id="3.90.180.10">
    <property type="entry name" value="Medium-chain alcohol dehydrogenases, catalytic domain"/>
    <property type="match status" value="1"/>
</dbReference>
<dbReference type="InterPro" id="IPR013149">
    <property type="entry name" value="ADH-like_C"/>
</dbReference>
<dbReference type="SMART" id="SM00829">
    <property type="entry name" value="PKS_ER"/>
    <property type="match status" value="1"/>
</dbReference>
<dbReference type="RefSeq" id="WP_062002126.1">
    <property type="nucleotide sequence ID" value="NZ_NBTY01000202.1"/>
</dbReference>
<dbReference type="InterPro" id="IPR011032">
    <property type="entry name" value="GroES-like_sf"/>
</dbReference>
<dbReference type="FunFam" id="3.40.50.720:FF:000121">
    <property type="entry name" value="Prostaglandin reductase 2"/>
    <property type="match status" value="1"/>
</dbReference>
<name>A0A242M6I4_CABSO</name>
<evidence type="ECO:0000256" key="1">
    <source>
        <dbReference type="ARBA" id="ARBA00023002"/>
    </source>
</evidence>
<dbReference type="EMBL" id="NBTY01000202">
    <property type="protein sequence ID" value="OTP66235.1"/>
    <property type="molecule type" value="Genomic_DNA"/>
</dbReference>
<dbReference type="SUPFAM" id="SSF51735">
    <property type="entry name" value="NAD(P)-binding Rossmann-fold domains"/>
    <property type="match status" value="1"/>
</dbReference>
<dbReference type="Gene3D" id="3.40.50.720">
    <property type="entry name" value="NAD(P)-binding Rossmann-like Domain"/>
    <property type="match status" value="1"/>
</dbReference>
<sequence>MTASIAQQIVLAARPTGGRAQLTDFRLEDVPMPVPQEGQVLLRVDYLSLDPYMRGRMNDARSYAKPVQIGEPMTGESVATVIESKDAALPAGAHVLVTAGWVSHAVADAKNLAALPADGIPARAYLGVLGMPGFTAYSGMAAIGKPKSGETVVVGAASGPVGSLVGQLAKLVGARVVGIAGGAKKCAYVVQQLGFDAAIDHRAPDFADQLANACPSGIDVYFENIGGAVWKAVLPLLNQYGRVPVCGLMAQTSGKNDGVDDGLATTMRAILTRSLTVRGYINYEFLAEYRQAFLKDVGGYLRDGKIKHQEDVTDGLANAPQAFLDMIDGRNFGKVLVRVGDEE</sequence>
<evidence type="ECO:0000313" key="4">
    <source>
        <dbReference type="Proteomes" id="UP000194546"/>
    </source>
</evidence>
<dbReference type="AlphaFoldDB" id="A0A242M6I4"/>
<dbReference type="InterPro" id="IPR036291">
    <property type="entry name" value="NAD(P)-bd_dom_sf"/>
</dbReference>
<dbReference type="Pfam" id="PF00107">
    <property type="entry name" value="ADH_zinc_N"/>
    <property type="match status" value="1"/>
</dbReference>
<keyword evidence="1" id="KW-0560">Oxidoreductase</keyword>
<reference evidence="3 4" key="1">
    <citation type="submission" date="2017-03" db="EMBL/GenBank/DDBJ databases">
        <title>Genome analysis of strain PAMC 26510.</title>
        <authorList>
            <person name="Oh H.-M."/>
            <person name="Yang J.-A."/>
        </authorList>
    </citation>
    <scope>NUCLEOTIDE SEQUENCE [LARGE SCALE GENOMIC DNA]</scope>
    <source>
        <strain evidence="3 4">PAMC 26510</strain>
    </source>
</reference>
<evidence type="ECO:0000313" key="3">
    <source>
        <dbReference type="EMBL" id="OTP66235.1"/>
    </source>
</evidence>
<dbReference type="InterPro" id="IPR041694">
    <property type="entry name" value="ADH_N_2"/>
</dbReference>
<proteinExistence type="predicted"/>
<dbReference type="PANTHER" id="PTHR43205">
    <property type="entry name" value="PROSTAGLANDIN REDUCTASE"/>
    <property type="match status" value="1"/>
</dbReference>
<organism evidence="3 4">
    <name type="scientific">Caballeronia sordidicola</name>
    <name type="common">Burkholderia sordidicola</name>
    <dbReference type="NCBI Taxonomy" id="196367"/>
    <lineage>
        <taxon>Bacteria</taxon>
        <taxon>Pseudomonadati</taxon>
        <taxon>Pseudomonadota</taxon>
        <taxon>Betaproteobacteria</taxon>
        <taxon>Burkholderiales</taxon>
        <taxon>Burkholderiaceae</taxon>
        <taxon>Caballeronia</taxon>
    </lineage>
</organism>
<evidence type="ECO:0000259" key="2">
    <source>
        <dbReference type="SMART" id="SM00829"/>
    </source>
</evidence>